<dbReference type="GO" id="GO:0007268">
    <property type="term" value="P:chemical synaptic transmission"/>
    <property type="evidence" value="ECO:0007669"/>
    <property type="project" value="UniProtKB-ARBA"/>
</dbReference>
<keyword evidence="13" id="KW-1071">Ligand-gated ion channel</keyword>
<evidence type="ECO:0000256" key="4">
    <source>
        <dbReference type="ARBA" id="ARBA00022692"/>
    </source>
</evidence>
<evidence type="ECO:0000256" key="8">
    <source>
        <dbReference type="ARBA" id="ARBA00023136"/>
    </source>
</evidence>
<dbReference type="Proteomes" id="UP000887540">
    <property type="component" value="Unplaced"/>
</dbReference>
<evidence type="ECO:0000256" key="10">
    <source>
        <dbReference type="ARBA" id="ARBA00023170"/>
    </source>
</evidence>
<keyword evidence="12" id="KW-0628">Postsynaptic cell membrane</keyword>
<dbReference type="InterPro" id="IPR006029">
    <property type="entry name" value="Neurotrans-gated_channel_TM"/>
</dbReference>
<keyword evidence="8 17" id="KW-0472">Membrane</keyword>
<evidence type="ECO:0000259" key="18">
    <source>
        <dbReference type="Pfam" id="PF02932"/>
    </source>
</evidence>
<evidence type="ECO:0000256" key="17">
    <source>
        <dbReference type="SAM" id="Phobius"/>
    </source>
</evidence>
<feature type="domain" description="Neurotransmitter-gated ion-channel transmembrane" evidence="18">
    <location>
        <begin position="27"/>
        <end position="115"/>
    </location>
</feature>
<dbReference type="GO" id="GO:0045211">
    <property type="term" value="C:postsynaptic membrane"/>
    <property type="evidence" value="ECO:0007669"/>
    <property type="project" value="UniProtKB-SubCell"/>
</dbReference>
<keyword evidence="3" id="KW-1003">Cell membrane</keyword>
<dbReference type="Pfam" id="PF02932">
    <property type="entry name" value="Neur_chan_memb"/>
    <property type="match status" value="1"/>
</dbReference>
<dbReference type="InterPro" id="IPR038050">
    <property type="entry name" value="Neuro_actylchol_rec"/>
</dbReference>
<keyword evidence="10" id="KW-0675">Receptor</keyword>
<sequence>MRRPLDESEESFRRVNQKKNKKKDEKILINYHEHRASRDVGRSVVKAPVDERLRKLYYSPPVLKAFENICFIAELLKKKDRDNKVDEDWKYVAMVLDRLCLWIFSVSCFTGTCWILLQAPALYDSREAIDLQYRPIPNITLN</sequence>
<evidence type="ECO:0000313" key="19">
    <source>
        <dbReference type="Proteomes" id="UP000887540"/>
    </source>
</evidence>
<keyword evidence="19" id="KW-1185">Reference proteome</keyword>
<evidence type="ECO:0000256" key="15">
    <source>
        <dbReference type="ARBA" id="ARBA00034104"/>
    </source>
</evidence>
<dbReference type="WBParaSite" id="ACRNAN_scaffold6452.g13662.t1">
    <property type="protein sequence ID" value="ACRNAN_scaffold6452.g13662.t1"/>
    <property type="gene ID" value="ACRNAN_scaffold6452.g13662"/>
</dbReference>
<protein>
    <submittedName>
        <fullName evidence="20">Neurotransmitter-gated ion-channel transmembrane domain-containing protein</fullName>
    </submittedName>
</protein>
<evidence type="ECO:0000256" key="5">
    <source>
        <dbReference type="ARBA" id="ARBA00022989"/>
    </source>
</evidence>
<keyword evidence="9" id="KW-1015">Disulfide bond</keyword>
<name>A0A914E8Q7_9BILA</name>
<evidence type="ECO:0000256" key="16">
    <source>
        <dbReference type="SAM" id="MobiDB-lite"/>
    </source>
</evidence>
<dbReference type="Gene3D" id="1.20.58.390">
    <property type="entry name" value="Neurotransmitter-gated ion-channel transmembrane domain"/>
    <property type="match status" value="1"/>
</dbReference>
<feature type="transmembrane region" description="Helical" evidence="17">
    <location>
        <begin position="99"/>
        <end position="117"/>
    </location>
</feature>
<feature type="region of interest" description="Disordered" evidence="16">
    <location>
        <begin position="1"/>
        <end position="23"/>
    </location>
</feature>
<evidence type="ECO:0000256" key="11">
    <source>
        <dbReference type="ARBA" id="ARBA00023180"/>
    </source>
</evidence>
<keyword evidence="6" id="KW-0770">Synapse</keyword>
<proteinExistence type="inferred from homology"/>
<reference evidence="20" key="1">
    <citation type="submission" date="2022-11" db="UniProtKB">
        <authorList>
            <consortium name="WormBaseParasite"/>
        </authorList>
    </citation>
    <scope>IDENTIFICATION</scope>
</reference>
<evidence type="ECO:0000256" key="1">
    <source>
        <dbReference type="ARBA" id="ARBA00009237"/>
    </source>
</evidence>
<keyword evidence="4 17" id="KW-0812">Transmembrane</keyword>
<keyword evidence="11" id="KW-0325">Glycoprotein</keyword>
<evidence type="ECO:0000256" key="6">
    <source>
        <dbReference type="ARBA" id="ARBA00023018"/>
    </source>
</evidence>
<evidence type="ECO:0000256" key="9">
    <source>
        <dbReference type="ARBA" id="ARBA00023157"/>
    </source>
</evidence>
<dbReference type="AlphaFoldDB" id="A0A914E8Q7"/>
<accession>A0A914E8Q7</accession>
<evidence type="ECO:0000256" key="14">
    <source>
        <dbReference type="ARBA" id="ARBA00023303"/>
    </source>
</evidence>
<dbReference type="InterPro" id="IPR036719">
    <property type="entry name" value="Neuro-gated_channel_TM_sf"/>
</dbReference>
<organism evidence="19 20">
    <name type="scientific">Acrobeloides nanus</name>
    <dbReference type="NCBI Taxonomy" id="290746"/>
    <lineage>
        <taxon>Eukaryota</taxon>
        <taxon>Metazoa</taxon>
        <taxon>Ecdysozoa</taxon>
        <taxon>Nematoda</taxon>
        <taxon>Chromadorea</taxon>
        <taxon>Rhabditida</taxon>
        <taxon>Tylenchina</taxon>
        <taxon>Cephalobomorpha</taxon>
        <taxon>Cephaloboidea</taxon>
        <taxon>Cephalobidae</taxon>
        <taxon>Acrobeloides</taxon>
    </lineage>
</organism>
<keyword evidence="5 17" id="KW-1133">Transmembrane helix</keyword>
<dbReference type="FunFam" id="1.20.58.390:FF:000030">
    <property type="entry name" value="Acetylcholine receptor subunit alpha-L1"/>
    <property type="match status" value="1"/>
</dbReference>
<keyword evidence="7" id="KW-0406">Ion transport</keyword>
<dbReference type="SUPFAM" id="SSF90112">
    <property type="entry name" value="Neurotransmitter-gated ion-channel transmembrane pore"/>
    <property type="match status" value="1"/>
</dbReference>
<evidence type="ECO:0000313" key="20">
    <source>
        <dbReference type="WBParaSite" id="ACRNAN_scaffold6452.g13662.t1"/>
    </source>
</evidence>
<evidence type="ECO:0000256" key="7">
    <source>
        <dbReference type="ARBA" id="ARBA00023065"/>
    </source>
</evidence>
<comment type="subcellular location">
    <subcellularLocation>
        <location evidence="15">Postsynaptic cell membrane</location>
        <topology evidence="15">Multi-pass membrane protein</topology>
    </subcellularLocation>
</comment>
<evidence type="ECO:0000256" key="2">
    <source>
        <dbReference type="ARBA" id="ARBA00022448"/>
    </source>
</evidence>
<dbReference type="GO" id="GO:0034220">
    <property type="term" value="P:monoatomic ion transmembrane transport"/>
    <property type="evidence" value="ECO:0007669"/>
    <property type="project" value="UniProtKB-KW"/>
</dbReference>
<evidence type="ECO:0000256" key="12">
    <source>
        <dbReference type="ARBA" id="ARBA00023257"/>
    </source>
</evidence>
<keyword evidence="14" id="KW-0407">Ion channel</keyword>
<keyword evidence="2" id="KW-0813">Transport</keyword>
<feature type="compositionally biased region" description="Basic and acidic residues" evidence="16">
    <location>
        <begin position="1"/>
        <end position="13"/>
    </location>
</feature>
<evidence type="ECO:0000256" key="3">
    <source>
        <dbReference type="ARBA" id="ARBA00022475"/>
    </source>
</evidence>
<evidence type="ECO:0000256" key="13">
    <source>
        <dbReference type="ARBA" id="ARBA00023286"/>
    </source>
</evidence>
<comment type="similarity">
    <text evidence="1">Belongs to the ligand-gated ion channel (TC 1.A.9) family. Acetylcholine receptor (TC 1.A.9.1) subfamily.</text>
</comment>